<dbReference type="EMBL" id="BLLF01000728">
    <property type="protein sequence ID" value="GFH14457.1"/>
    <property type="molecule type" value="Genomic_DNA"/>
</dbReference>
<evidence type="ECO:0000313" key="2">
    <source>
        <dbReference type="EMBL" id="GFH14457.1"/>
    </source>
</evidence>
<organism evidence="2 3">
    <name type="scientific">Haematococcus lacustris</name>
    <name type="common">Green alga</name>
    <name type="synonym">Haematococcus pluvialis</name>
    <dbReference type="NCBI Taxonomy" id="44745"/>
    <lineage>
        <taxon>Eukaryota</taxon>
        <taxon>Viridiplantae</taxon>
        <taxon>Chlorophyta</taxon>
        <taxon>core chlorophytes</taxon>
        <taxon>Chlorophyceae</taxon>
        <taxon>CS clade</taxon>
        <taxon>Chlamydomonadales</taxon>
        <taxon>Haematococcaceae</taxon>
        <taxon>Haematococcus</taxon>
    </lineage>
</organism>
<gene>
    <name evidence="2" type="ORF">HaLaN_10518</name>
</gene>
<dbReference type="AlphaFoldDB" id="A0A699YW40"/>
<dbReference type="Proteomes" id="UP000485058">
    <property type="component" value="Unassembled WGS sequence"/>
</dbReference>
<feature type="region of interest" description="Disordered" evidence="1">
    <location>
        <begin position="236"/>
        <end position="266"/>
    </location>
</feature>
<sequence>MRTRPPEPALKTFTPWHLGQPLTLVHACPPAQPCSQSGRLPSLVSSTLGAAGDDVGHQLQPALVHAAAGQAHRCLVLCARAANIEAAQRGVGLEAARQRLNTWVDQVPMPGPGQALARPWQSWRCSVAAALQYQRPLQNLWRCSALQSGSLAGPAPLPFTSALPPRPCAAASPASPASHSFLGGWPQALPSPVQLPQPQVALQHVAQGGACLRAQPAVAQVQPGQHTILAQHLEEAKNEKKKREGNISAQGRQGGGLGREQQGPAGCHQWPMVKRWVEGPSSISPFSHLSLLMARVGLGLAGHQPVAPHPPSSVPSLNSYRTKPGR</sequence>
<evidence type="ECO:0000256" key="1">
    <source>
        <dbReference type="SAM" id="MobiDB-lite"/>
    </source>
</evidence>
<feature type="region of interest" description="Disordered" evidence="1">
    <location>
        <begin position="304"/>
        <end position="326"/>
    </location>
</feature>
<feature type="compositionally biased region" description="Polar residues" evidence="1">
    <location>
        <begin position="317"/>
        <end position="326"/>
    </location>
</feature>
<comment type="caution">
    <text evidence="2">The sequence shown here is derived from an EMBL/GenBank/DDBJ whole genome shotgun (WGS) entry which is preliminary data.</text>
</comment>
<proteinExistence type="predicted"/>
<keyword evidence="3" id="KW-1185">Reference proteome</keyword>
<accession>A0A699YW40</accession>
<evidence type="ECO:0000313" key="3">
    <source>
        <dbReference type="Proteomes" id="UP000485058"/>
    </source>
</evidence>
<feature type="compositionally biased region" description="Basic and acidic residues" evidence="1">
    <location>
        <begin position="236"/>
        <end position="245"/>
    </location>
</feature>
<protein>
    <submittedName>
        <fullName evidence="2">Uncharacterized protein</fullName>
    </submittedName>
</protein>
<name>A0A699YW40_HAELA</name>
<reference evidence="2 3" key="1">
    <citation type="submission" date="2020-02" db="EMBL/GenBank/DDBJ databases">
        <title>Draft genome sequence of Haematococcus lacustris strain NIES-144.</title>
        <authorList>
            <person name="Morimoto D."/>
            <person name="Nakagawa S."/>
            <person name="Yoshida T."/>
            <person name="Sawayama S."/>
        </authorList>
    </citation>
    <scope>NUCLEOTIDE SEQUENCE [LARGE SCALE GENOMIC DNA]</scope>
    <source>
        <strain evidence="2 3">NIES-144</strain>
    </source>
</reference>